<dbReference type="EMBL" id="BSFP01000125">
    <property type="protein sequence ID" value="GLL08082.1"/>
    <property type="molecule type" value="Genomic_DNA"/>
</dbReference>
<dbReference type="AlphaFoldDB" id="A0A9W6NTC8"/>
<reference evidence="1" key="2">
    <citation type="submission" date="2023-01" db="EMBL/GenBank/DDBJ databases">
        <authorList>
            <person name="Sun Q."/>
            <person name="Evtushenko L."/>
        </authorList>
    </citation>
    <scope>NUCLEOTIDE SEQUENCE</scope>
    <source>
        <strain evidence="1">VKM Ac-1321</strain>
    </source>
</reference>
<evidence type="ECO:0000313" key="1">
    <source>
        <dbReference type="EMBL" id="GLL08082.1"/>
    </source>
</evidence>
<reference evidence="1" key="1">
    <citation type="journal article" date="2014" name="Int. J. Syst. Evol. Microbiol.">
        <title>Complete genome sequence of Corynebacterium casei LMG S-19264T (=DSM 44701T), isolated from a smear-ripened cheese.</title>
        <authorList>
            <consortium name="US DOE Joint Genome Institute (JGI-PGF)"/>
            <person name="Walter F."/>
            <person name="Albersmeier A."/>
            <person name="Kalinowski J."/>
            <person name="Ruckert C."/>
        </authorList>
    </citation>
    <scope>NUCLEOTIDE SEQUENCE</scope>
    <source>
        <strain evidence="1">VKM Ac-1321</strain>
    </source>
</reference>
<keyword evidence="2" id="KW-1185">Reference proteome</keyword>
<organism evidence="1 2">
    <name type="scientific">Dactylosporangium matsuzakiense</name>
    <dbReference type="NCBI Taxonomy" id="53360"/>
    <lineage>
        <taxon>Bacteria</taxon>
        <taxon>Bacillati</taxon>
        <taxon>Actinomycetota</taxon>
        <taxon>Actinomycetes</taxon>
        <taxon>Micromonosporales</taxon>
        <taxon>Micromonosporaceae</taxon>
        <taxon>Dactylosporangium</taxon>
    </lineage>
</organism>
<protein>
    <submittedName>
        <fullName evidence="1">Uncharacterized protein</fullName>
    </submittedName>
</protein>
<dbReference type="Proteomes" id="UP001143480">
    <property type="component" value="Unassembled WGS sequence"/>
</dbReference>
<name>A0A9W6NTC8_9ACTN</name>
<evidence type="ECO:0000313" key="2">
    <source>
        <dbReference type="Proteomes" id="UP001143480"/>
    </source>
</evidence>
<accession>A0A9W6NTC8</accession>
<sequence length="105" mass="10885">MPLLLVIDDRPATVPVIVALPRSGRHRVTVDSKAGAQDVAARSPTNPVLVMSGGAPLTRGAVDPDRHTVGMRAVAPQAVPSRARIGDRFAACVGGGDEHSCTGRR</sequence>
<proteinExistence type="predicted"/>
<dbReference type="RefSeq" id="WP_261964899.1">
    <property type="nucleotide sequence ID" value="NZ_BAAAXA010000001.1"/>
</dbReference>
<gene>
    <name evidence="1" type="ORF">GCM10017581_098420</name>
</gene>
<comment type="caution">
    <text evidence="1">The sequence shown here is derived from an EMBL/GenBank/DDBJ whole genome shotgun (WGS) entry which is preliminary data.</text>
</comment>